<dbReference type="EMBL" id="CP051128">
    <property type="protein sequence ID" value="QIZ10605.1"/>
    <property type="molecule type" value="Genomic_DNA"/>
</dbReference>
<evidence type="ECO:0000256" key="7">
    <source>
        <dbReference type="ARBA" id="ARBA00022723"/>
    </source>
</evidence>
<evidence type="ECO:0000256" key="1">
    <source>
        <dbReference type="ARBA" id="ARBA00004236"/>
    </source>
</evidence>
<accession>A0A6H1PAW7</accession>
<keyword evidence="9 12" id="KW-1133">Transmembrane helix</keyword>
<evidence type="ECO:0000256" key="4">
    <source>
        <dbReference type="ARBA" id="ARBA00022475"/>
    </source>
</evidence>
<evidence type="ECO:0000313" key="14">
    <source>
        <dbReference type="EMBL" id="QIZ10605.1"/>
    </source>
</evidence>
<dbReference type="AlphaFoldDB" id="A0A6H1PAW7"/>
<comment type="similarity">
    <text evidence="2">Belongs to the NapC/NirT/NrfH family.</text>
</comment>
<keyword evidence="7" id="KW-0479">Metal-binding</keyword>
<keyword evidence="6 12" id="KW-0812">Transmembrane</keyword>
<keyword evidence="4" id="KW-1003">Cell membrane</keyword>
<evidence type="ECO:0000256" key="3">
    <source>
        <dbReference type="ARBA" id="ARBA00022448"/>
    </source>
</evidence>
<keyword evidence="10" id="KW-0408">Iron</keyword>
<dbReference type="GO" id="GO:0009061">
    <property type="term" value="P:anaerobic respiration"/>
    <property type="evidence" value="ECO:0007669"/>
    <property type="project" value="TreeGrafter"/>
</dbReference>
<name>A0A6H1PAW7_PRIMG</name>
<proteinExistence type="inferred from homology"/>
<keyword evidence="3" id="KW-0813">Transport</keyword>
<gene>
    <name evidence="14" type="ORF">HFZ78_30990</name>
</gene>
<evidence type="ECO:0000256" key="2">
    <source>
        <dbReference type="ARBA" id="ARBA00007395"/>
    </source>
</evidence>
<evidence type="ECO:0000256" key="9">
    <source>
        <dbReference type="ARBA" id="ARBA00022989"/>
    </source>
</evidence>
<dbReference type="GO" id="GO:0009055">
    <property type="term" value="F:electron transfer activity"/>
    <property type="evidence" value="ECO:0007669"/>
    <property type="project" value="TreeGrafter"/>
</dbReference>
<dbReference type="InterPro" id="IPR051174">
    <property type="entry name" value="Cytochrome_c-type_ET"/>
</dbReference>
<evidence type="ECO:0000256" key="10">
    <source>
        <dbReference type="ARBA" id="ARBA00023004"/>
    </source>
</evidence>
<keyword evidence="8" id="KW-0249">Electron transport</keyword>
<comment type="subcellular location">
    <subcellularLocation>
        <location evidence="1">Cell membrane</location>
    </subcellularLocation>
</comment>
<keyword evidence="5" id="KW-0349">Heme</keyword>
<evidence type="ECO:0000256" key="8">
    <source>
        <dbReference type="ARBA" id="ARBA00022982"/>
    </source>
</evidence>
<evidence type="ECO:0000256" key="11">
    <source>
        <dbReference type="ARBA" id="ARBA00023136"/>
    </source>
</evidence>
<evidence type="ECO:0000256" key="6">
    <source>
        <dbReference type="ARBA" id="ARBA00022692"/>
    </source>
</evidence>
<dbReference type="GO" id="GO:0046872">
    <property type="term" value="F:metal ion binding"/>
    <property type="evidence" value="ECO:0007669"/>
    <property type="project" value="UniProtKB-KW"/>
</dbReference>
<sequence length="469" mass="52852">MAIWGKKNKDKDPESREDKKKAGLIRGLWRKFRGIDWKNPVNRWKLLFVSLVGCIVVFGGGYGVLTMTNSPTFCASCHEMAPEYSTFTASAHNQISCVQCHIKPGFTNMITHKMKSVKEVYYHVTGVPEQIVQTQEEAVSNENCLQCHSKNRLVTASGDLKVNHKGHIEEDIPCITCHAGVVHAKMATRGINVEEVRGKWTVESAEKLMEKKYLRPNMGTCIDCHDQVNNGVKPWKEAAYNVPPNPEELEKQIEENKKEGATETTKETATEVTTEANHQAETTEAEALAAHEQKTQDIILQAVGKQQKDVKLSMRCETCHKKVKVPKSHKVEGWNGQHGGTALQELDKCVNCHQDSKWIREIPKEDIISLLKMKESKTKYTPNITIVNDQSRINKFCSACHSNRPSGHVDSDQWLTAHASKAKTVNQKSECFVCHDREKPKPGSTEVKAPTDVYCQYCHRTGFKSDKKK</sequence>
<dbReference type="PANTHER" id="PTHR30333">
    <property type="entry name" value="CYTOCHROME C-TYPE PROTEIN"/>
    <property type="match status" value="1"/>
</dbReference>
<evidence type="ECO:0000313" key="15">
    <source>
        <dbReference type="Proteomes" id="UP000501868"/>
    </source>
</evidence>
<feature type="transmembrane region" description="Helical" evidence="12">
    <location>
        <begin position="46"/>
        <end position="65"/>
    </location>
</feature>
<dbReference type="PANTHER" id="PTHR30333:SF1">
    <property type="entry name" value="CYTOCHROME C-TYPE PROTEIN NAPC"/>
    <property type="match status" value="1"/>
</dbReference>
<reference evidence="14 15" key="2">
    <citation type="submission" date="2020-04" db="EMBL/GenBank/DDBJ databases">
        <authorList>
            <person name="Fomenkov A."/>
            <person name="Anton B.P."/>
            <person name="Roberts R.J."/>
        </authorList>
    </citation>
    <scope>NUCLEOTIDE SEQUENCE [LARGE SCALE GENOMIC DNA]</scope>
    <source>
        <strain evidence="14 15">S2</strain>
    </source>
</reference>
<dbReference type="Proteomes" id="UP000501868">
    <property type="component" value="Chromosome"/>
</dbReference>
<protein>
    <submittedName>
        <fullName evidence="14">Cytochrome C</fullName>
    </submittedName>
</protein>
<dbReference type="InterPro" id="IPR038266">
    <property type="entry name" value="NapC/NirT_cytc_sf"/>
</dbReference>
<evidence type="ECO:0000256" key="12">
    <source>
        <dbReference type="SAM" id="Phobius"/>
    </source>
</evidence>
<evidence type="ECO:0000259" key="13">
    <source>
        <dbReference type="Pfam" id="PF03264"/>
    </source>
</evidence>
<dbReference type="Gene3D" id="1.10.3820.10">
    <property type="entry name" value="Di-heme elbow motif domain"/>
    <property type="match status" value="1"/>
</dbReference>
<keyword evidence="11 12" id="KW-0472">Membrane</keyword>
<dbReference type="GO" id="GO:0005886">
    <property type="term" value="C:plasma membrane"/>
    <property type="evidence" value="ECO:0007669"/>
    <property type="project" value="UniProtKB-SubCell"/>
</dbReference>
<dbReference type="InterPro" id="IPR005126">
    <property type="entry name" value="NapC/NirT_cyt_c_N"/>
</dbReference>
<dbReference type="InterPro" id="IPR036280">
    <property type="entry name" value="Multihaem_cyt_sf"/>
</dbReference>
<dbReference type="SUPFAM" id="SSF48695">
    <property type="entry name" value="Multiheme cytochromes"/>
    <property type="match status" value="2"/>
</dbReference>
<feature type="domain" description="NapC/NirT cytochrome c N-terminal" evidence="13">
    <location>
        <begin position="45"/>
        <end position="185"/>
    </location>
</feature>
<reference evidence="14 15" key="1">
    <citation type="submission" date="2020-04" db="EMBL/GenBank/DDBJ databases">
        <title>Genome-Wide Identification of 5-Methylcytosine Sites in Bacterial Genomes By High-Throughput Sequencing of MspJI Restriction Fragments.</title>
        <authorList>
            <person name="Wu V."/>
        </authorList>
    </citation>
    <scope>NUCLEOTIDE SEQUENCE [LARGE SCALE GENOMIC DNA]</scope>
    <source>
        <strain evidence="14 15">S2</strain>
    </source>
</reference>
<organism evidence="14 15">
    <name type="scientific">Priestia megaterium</name>
    <name type="common">Bacillus megaterium</name>
    <dbReference type="NCBI Taxonomy" id="1404"/>
    <lineage>
        <taxon>Bacteria</taxon>
        <taxon>Bacillati</taxon>
        <taxon>Bacillota</taxon>
        <taxon>Bacilli</taxon>
        <taxon>Bacillales</taxon>
        <taxon>Bacillaceae</taxon>
        <taxon>Priestia</taxon>
    </lineage>
</organism>
<dbReference type="Pfam" id="PF03264">
    <property type="entry name" value="Cytochrom_NNT"/>
    <property type="match status" value="1"/>
</dbReference>
<evidence type="ECO:0000256" key="5">
    <source>
        <dbReference type="ARBA" id="ARBA00022617"/>
    </source>
</evidence>